<evidence type="ECO:0000259" key="11">
    <source>
        <dbReference type="PROSITE" id="PS50929"/>
    </source>
</evidence>
<keyword evidence="3 9" id="KW-0812">Transmembrane</keyword>
<feature type="region of interest" description="Disordered" evidence="8">
    <location>
        <begin position="47"/>
        <end position="83"/>
    </location>
</feature>
<keyword evidence="13" id="KW-1185">Reference proteome</keyword>
<keyword evidence="5 12" id="KW-0067">ATP-binding</keyword>
<dbReference type="GO" id="GO:0042760">
    <property type="term" value="P:very long-chain fatty acid catabolic process"/>
    <property type="evidence" value="ECO:0007669"/>
    <property type="project" value="TreeGrafter"/>
</dbReference>
<evidence type="ECO:0000313" key="12">
    <source>
        <dbReference type="EMBL" id="GMI86581.1"/>
    </source>
</evidence>
<feature type="transmembrane region" description="Helical" evidence="9">
    <location>
        <begin position="381"/>
        <end position="400"/>
    </location>
</feature>
<dbReference type="GO" id="GO:0006635">
    <property type="term" value="P:fatty acid beta-oxidation"/>
    <property type="evidence" value="ECO:0007669"/>
    <property type="project" value="TreeGrafter"/>
</dbReference>
<dbReference type="CDD" id="cd03223">
    <property type="entry name" value="ABCD_peroxisomal_ALDP"/>
    <property type="match status" value="2"/>
</dbReference>
<dbReference type="InterPro" id="IPR011527">
    <property type="entry name" value="ABC1_TM_dom"/>
</dbReference>
<dbReference type="Pfam" id="PF00005">
    <property type="entry name" value="ABC_tran"/>
    <property type="match status" value="2"/>
</dbReference>
<dbReference type="SMART" id="SM00382">
    <property type="entry name" value="AAA"/>
    <property type="match status" value="2"/>
</dbReference>
<dbReference type="InterPro" id="IPR003439">
    <property type="entry name" value="ABC_transporter-like_ATP-bd"/>
</dbReference>
<feature type="transmembrane region" description="Helical" evidence="9">
    <location>
        <begin position="343"/>
        <end position="361"/>
    </location>
</feature>
<dbReference type="SUPFAM" id="SSF90123">
    <property type="entry name" value="ABC transporter transmembrane region"/>
    <property type="match status" value="2"/>
</dbReference>
<dbReference type="EMBL" id="BSYR01000021">
    <property type="protein sequence ID" value="GMI86581.1"/>
    <property type="molecule type" value="Genomic_DNA"/>
</dbReference>
<evidence type="ECO:0000256" key="5">
    <source>
        <dbReference type="ARBA" id="ARBA00022840"/>
    </source>
</evidence>
<feature type="domain" description="ABC transporter" evidence="10">
    <location>
        <begin position="445"/>
        <end position="675"/>
    </location>
</feature>
<evidence type="ECO:0000256" key="4">
    <source>
        <dbReference type="ARBA" id="ARBA00022741"/>
    </source>
</evidence>
<dbReference type="GO" id="GO:0015910">
    <property type="term" value="P:long-chain fatty acid import into peroxisome"/>
    <property type="evidence" value="ECO:0007669"/>
    <property type="project" value="TreeGrafter"/>
</dbReference>
<dbReference type="Gene3D" id="3.40.50.300">
    <property type="entry name" value="P-loop containing nucleotide triphosphate hydrolases"/>
    <property type="match status" value="2"/>
</dbReference>
<dbReference type="InterPro" id="IPR017871">
    <property type="entry name" value="ABC_transporter-like_CS"/>
</dbReference>
<feature type="domain" description="ABC transmembrane type-1" evidence="11">
    <location>
        <begin position="153"/>
        <end position="343"/>
    </location>
</feature>
<dbReference type="Gene3D" id="1.20.1560.10">
    <property type="entry name" value="ABC transporter type 1, transmembrane domain"/>
    <property type="match status" value="1"/>
</dbReference>
<dbReference type="Pfam" id="PF06472">
    <property type="entry name" value="ABC_membrane_2"/>
    <property type="match status" value="2"/>
</dbReference>
<dbReference type="OrthoDB" id="422637at2759"/>
<keyword evidence="2" id="KW-0813">Transport</keyword>
<keyword evidence="7 9" id="KW-0472">Membrane</keyword>
<evidence type="ECO:0000256" key="3">
    <source>
        <dbReference type="ARBA" id="ARBA00022692"/>
    </source>
</evidence>
<keyword evidence="4" id="KW-0547">Nucleotide-binding</keyword>
<comment type="similarity">
    <text evidence="1">Belongs to the ABC transporter superfamily. ABCD family. Peroxisomal fatty acyl CoA transporter (TC 3.A.1.203) subfamily.</text>
</comment>
<organism evidence="12 13">
    <name type="scientific">Hibiscus trionum</name>
    <name type="common">Flower of an hour</name>
    <dbReference type="NCBI Taxonomy" id="183268"/>
    <lineage>
        <taxon>Eukaryota</taxon>
        <taxon>Viridiplantae</taxon>
        <taxon>Streptophyta</taxon>
        <taxon>Embryophyta</taxon>
        <taxon>Tracheophyta</taxon>
        <taxon>Spermatophyta</taxon>
        <taxon>Magnoliopsida</taxon>
        <taxon>eudicotyledons</taxon>
        <taxon>Gunneridae</taxon>
        <taxon>Pentapetalae</taxon>
        <taxon>rosids</taxon>
        <taxon>malvids</taxon>
        <taxon>Malvales</taxon>
        <taxon>Malvaceae</taxon>
        <taxon>Malvoideae</taxon>
        <taxon>Hibiscus</taxon>
    </lineage>
</organism>
<dbReference type="PROSITE" id="PS50929">
    <property type="entry name" value="ABC_TM1F"/>
    <property type="match status" value="1"/>
</dbReference>
<dbReference type="Proteomes" id="UP001165190">
    <property type="component" value="Unassembled WGS sequence"/>
</dbReference>
<dbReference type="GO" id="GO:0140359">
    <property type="term" value="F:ABC-type transporter activity"/>
    <property type="evidence" value="ECO:0007669"/>
    <property type="project" value="InterPro"/>
</dbReference>
<name>A0A9W7I089_HIBTR</name>
<dbReference type="GO" id="GO:0005324">
    <property type="term" value="F:long-chain fatty acid transmembrane transporter activity"/>
    <property type="evidence" value="ECO:0007669"/>
    <property type="project" value="TreeGrafter"/>
</dbReference>
<comment type="caution">
    <text evidence="12">The sequence shown here is derived from an EMBL/GenBank/DDBJ whole genome shotgun (WGS) entry which is preliminary data.</text>
</comment>
<gene>
    <name evidence="12" type="ORF">HRI_002327400</name>
</gene>
<evidence type="ECO:0000259" key="10">
    <source>
        <dbReference type="PROSITE" id="PS50893"/>
    </source>
</evidence>
<evidence type="ECO:0000256" key="6">
    <source>
        <dbReference type="ARBA" id="ARBA00022989"/>
    </source>
</evidence>
<accession>A0A9W7I089</accession>
<evidence type="ECO:0000313" key="13">
    <source>
        <dbReference type="Proteomes" id="UP001165190"/>
    </source>
</evidence>
<dbReference type="PANTHER" id="PTHR11384">
    <property type="entry name" value="ATP-BINDING CASSETTE, SUB-FAMILY D MEMBER"/>
    <property type="match status" value="1"/>
</dbReference>
<dbReference type="GO" id="GO:0007031">
    <property type="term" value="P:peroxisome organization"/>
    <property type="evidence" value="ECO:0007669"/>
    <property type="project" value="TreeGrafter"/>
</dbReference>
<dbReference type="InterPro" id="IPR050835">
    <property type="entry name" value="ABC_transporter_sub-D"/>
</dbReference>
<dbReference type="SUPFAM" id="SSF52540">
    <property type="entry name" value="P-loop containing nucleoside triphosphate hydrolases"/>
    <property type="match status" value="2"/>
</dbReference>
<sequence length="1340" mass="150822">MPSLQLLQLTEHGRNLLASRRKTLLLTSGIVAAGGAVAYLQSRFSSKKPDSHGHYNGIQDNSENSDKVLKKNSNTNAKRTRQKKSGLKSLKVLVAILLSKMGKVGVRDLLALVGIVVLRTALSNRLAKVQGFLFRAAFLQRVPSFFRLISENILLCFLLSTIHSTSKYITGTLSLRFRKILTKLIHSHYFENMAYYKISHVDGRVRNPEQQIASDIPRFCSELSELVQDDLSAVTDSLVYTWCLCSYAGPKYFFWILGFILGAGAAIKNFSPAFGKLMSEEQQLEGEYRQLHSRLRVHSESIAFYGGENREQSYIQQKFKTLVRHLRAVHHDHWWFGMIQDFLLKYLAATFVVVLIIEPFFAGHLRPNTSTRGRAEMFSNLRYHISVVISLFLALGTLSISSRRINRLSGYADRIHDLMLISKELCADDKKASLQRAYLTEANYVDFSGVKVVTPTGNVLVKDLSLRVESGSNLLITGPNGSGKSSLFRVLGGLWPLVSGHIVKPGVGSDLNKEIFYVPQRPYTAVGTLRDQLIYPLTADQEVEPLTHSGMVELLRNVDLEYLLDRYPSEKVVNWGDELSLGEQQKLGMARLFYHKPKFAILDECTSAVTTDMEERFCAKIRAMGTSCITISHRPALVAFHDVVLSLDGEGGWKVHYRRENSSLQSEGGIDLTELSATDRQNDAITVQRAFTAAKKDFAFSNPHTQSYVSDLITASPSSSHDVKFPVLPQLQRVPRVLPLRVAAMFKVLVPTVFDKQGAQLLAVAFLVVMRTWLSDRIALLNGRTVKYVLQQDKAGFIRLMGTSVLQSVASAFIAPSLRHLTATLALGWRIRLTQHLLKNYLRNNAFYQVFHLASKKIDADQRITDDLEKLTTDLSGLVTGMVKPSVDILWFTWRMKLLTGRRGVSILYAYMLLGLGLLRTVTPDFGNLASQEQQLEGTFRFMHERLRTHAESIAFFGGGAREKAMVESRFTELLDHSSLLLKKKWMFGILDDFVTKQLPHIVTWGLSLLYTLDHKGDLSLVSTQIELGHSLRFLASVVSQSFLAFGDIMELNRKFLELSGNINRVFELEELLEVVQSGDSRIDKLLPSNGNSPYATDAISFSNVDIITPSEKLLARQLTCDVVPGKNLLVTGPNGSGKSSVFRVLRGLWPITSGRLYKPFHYLDEEEEDVSGCGIFYVPQRPYTCLGTLRDQIIYPLSREEAELRELKLCGRGKRPTDTTNILDARLKTILKNVRLNYLLERDEAGWDTSLNWEDILSLGEQQRLGMARLFFHKPKFGILDECTNATSVDVEEQLYRLAKDLGITVVTSSQRPALIPFHTLELRFVDGEGNWELRSIEQ</sequence>
<keyword evidence="6 9" id="KW-1133">Transmembrane helix</keyword>
<dbReference type="PROSITE" id="PS00211">
    <property type="entry name" value="ABC_TRANSPORTER_1"/>
    <property type="match status" value="2"/>
</dbReference>
<evidence type="ECO:0000256" key="2">
    <source>
        <dbReference type="ARBA" id="ARBA00022448"/>
    </source>
</evidence>
<evidence type="ECO:0000256" key="8">
    <source>
        <dbReference type="SAM" id="MobiDB-lite"/>
    </source>
</evidence>
<evidence type="ECO:0000256" key="9">
    <source>
        <dbReference type="SAM" id="Phobius"/>
    </source>
</evidence>
<dbReference type="InterPro" id="IPR003593">
    <property type="entry name" value="AAA+_ATPase"/>
</dbReference>
<dbReference type="GO" id="GO:0016887">
    <property type="term" value="F:ATP hydrolysis activity"/>
    <property type="evidence" value="ECO:0007669"/>
    <property type="project" value="InterPro"/>
</dbReference>
<dbReference type="InterPro" id="IPR036640">
    <property type="entry name" value="ABC1_TM_sf"/>
</dbReference>
<evidence type="ECO:0000256" key="7">
    <source>
        <dbReference type="ARBA" id="ARBA00023136"/>
    </source>
</evidence>
<reference evidence="12" key="1">
    <citation type="submission" date="2023-05" db="EMBL/GenBank/DDBJ databases">
        <title>Genome and transcriptome analyses reveal genes involved in the formation of fine ridges on petal epidermal cells in Hibiscus trionum.</title>
        <authorList>
            <person name="Koshimizu S."/>
            <person name="Masuda S."/>
            <person name="Ishii T."/>
            <person name="Shirasu K."/>
            <person name="Hoshino A."/>
            <person name="Arita M."/>
        </authorList>
    </citation>
    <scope>NUCLEOTIDE SEQUENCE</scope>
    <source>
        <strain evidence="12">Hamamatsu line</strain>
    </source>
</reference>
<dbReference type="PANTHER" id="PTHR11384:SF56">
    <property type="entry name" value="ABC TRANSPORTER D FAMILY MEMBER 1"/>
    <property type="match status" value="1"/>
</dbReference>
<dbReference type="GO" id="GO:0005778">
    <property type="term" value="C:peroxisomal membrane"/>
    <property type="evidence" value="ECO:0007669"/>
    <property type="project" value="TreeGrafter"/>
</dbReference>
<dbReference type="InterPro" id="IPR027417">
    <property type="entry name" value="P-loop_NTPase"/>
</dbReference>
<dbReference type="GO" id="GO:0005524">
    <property type="term" value="F:ATP binding"/>
    <property type="evidence" value="ECO:0007669"/>
    <property type="project" value="UniProtKB-KW"/>
</dbReference>
<evidence type="ECO:0000256" key="1">
    <source>
        <dbReference type="ARBA" id="ARBA00008575"/>
    </source>
</evidence>
<feature type="domain" description="ABC transporter" evidence="10">
    <location>
        <begin position="1100"/>
        <end position="1338"/>
    </location>
</feature>
<proteinExistence type="inferred from homology"/>
<dbReference type="PROSITE" id="PS50893">
    <property type="entry name" value="ABC_TRANSPORTER_2"/>
    <property type="match status" value="2"/>
</dbReference>
<protein>
    <submittedName>
        <fullName evidence="12">Peroxisomal ABC transporter 1, PEROXISOME DEFECTIVE 3, ATP-binding cassette D1</fullName>
    </submittedName>
</protein>